<dbReference type="PANTHER" id="PTHR11089:SF30">
    <property type="entry name" value="GUANINE NUCLEOTIDE-BINDING PROTEIN-LIKE 3 HOMOLOG"/>
    <property type="match status" value="1"/>
</dbReference>
<dbReference type="InterPro" id="IPR050755">
    <property type="entry name" value="TRAFAC_YlqF/YawG_RiboMat"/>
</dbReference>
<feature type="compositionally biased region" description="Basic residues" evidence="5">
    <location>
        <begin position="74"/>
        <end position="84"/>
    </location>
</feature>
<feature type="domain" description="CP-type G" evidence="6">
    <location>
        <begin position="138"/>
        <end position="321"/>
    </location>
</feature>
<evidence type="ECO:0000256" key="3">
    <source>
        <dbReference type="ARBA" id="ARBA00023134"/>
    </source>
</evidence>
<reference evidence="8" key="1">
    <citation type="submission" date="2025-08" db="UniProtKB">
        <authorList>
            <consortium name="RefSeq"/>
        </authorList>
    </citation>
    <scope>IDENTIFICATION</scope>
</reference>
<evidence type="ECO:0000259" key="6">
    <source>
        <dbReference type="PROSITE" id="PS51721"/>
    </source>
</evidence>
<dbReference type="PANTHER" id="PTHR11089">
    <property type="entry name" value="GTP-BINDING PROTEIN-RELATED"/>
    <property type="match status" value="1"/>
</dbReference>
<dbReference type="Pfam" id="PF08701">
    <property type="entry name" value="GN3L_Grn1"/>
    <property type="match status" value="1"/>
</dbReference>
<proteinExistence type="predicted"/>
<dbReference type="Proteomes" id="UP000694888">
    <property type="component" value="Unplaced"/>
</dbReference>
<dbReference type="InterPro" id="IPR023179">
    <property type="entry name" value="GTP-bd_ortho_bundle_sf"/>
</dbReference>
<feature type="compositionally biased region" description="Polar residues" evidence="5">
    <location>
        <begin position="114"/>
        <end position="128"/>
    </location>
</feature>
<dbReference type="CDD" id="cd04178">
    <property type="entry name" value="Nucleostemin_like"/>
    <property type="match status" value="1"/>
</dbReference>
<feature type="compositionally biased region" description="Basic residues" evidence="5">
    <location>
        <begin position="1"/>
        <end position="16"/>
    </location>
</feature>
<keyword evidence="4" id="KW-0539">Nucleus</keyword>
<organism evidence="7 8">
    <name type="scientific">Aplysia californica</name>
    <name type="common">California sea hare</name>
    <dbReference type="NCBI Taxonomy" id="6500"/>
    <lineage>
        <taxon>Eukaryota</taxon>
        <taxon>Metazoa</taxon>
        <taxon>Spiralia</taxon>
        <taxon>Lophotrochozoa</taxon>
        <taxon>Mollusca</taxon>
        <taxon>Gastropoda</taxon>
        <taxon>Heterobranchia</taxon>
        <taxon>Euthyneura</taxon>
        <taxon>Tectipleura</taxon>
        <taxon>Aplysiida</taxon>
        <taxon>Aplysioidea</taxon>
        <taxon>Aplysiidae</taxon>
        <taxon>Aplysia</taxon>
    </lineage>
</organism>
<protein>
    <submittedName>
        <fullName evidence="8">Guanine nucleotide-binding protein-like 3 homolog</fullName>
    </submittedName>
</protein>
<dbReference type="GeneID" id="101849080"/>
<feature type="region of interest" description="Disordered" evidence="5">
    <location>
        <begin position="66"/>
        <end position="128"/>
    </location>
</feature>
<dbReference type="InterPro" id="IPR006073">
    <property type="entry name" value="GTP-bd"/>
</dbReference>
<feature type="region of interest" description="Disordered" evidence="5">
    <location>
        <begin position="481"/>
        <end position="550"/>
    </location>
</feature>
<dbReference type="InterPro" id="IPR014813">
    <property type="entry name" value="Gnl3_N_dom"/>
</dbReference>
<accession>A0ABM0K1P7</accession>
<evidence type="ECO:0000256" key="4">
    <source>
        <dbReference type="ARBA" id="ARBA00023242"/>
    </source>
</evidence>
<feature type="compositionally biased region" description="Acidic residues" evidence="5">
    <location>
        <begin position="483"/>
        <end position="517"/>
    </location>
</feature>
<dbReference type="Gene3D" id="3.40.50.300">
    <property type="entry name" value="P-loop containing nucleotide triphosphate hydrolases"/>
    <property type="match status" value="1"/>
</dbReference>
<evidence type="ECO:0000256" key="5">
    <source>
        <dbReference type="SAM" id="MobiDB-lite"/>
    </source>
</evidence>
<sequence>MAKIKKKSKRQSTKQRVKVERKVREHKRKLKKEAKKNPKKGRGKDPGIPNILPFKEEVIKEAEAYKERKEQERLKKKASQKKARERLQNQNRNLAGIMKDAQKRQAAYDKRIETSSLTEDLPSSNVSKSAENSRKTFYKEFSKVVETADVVLEVLDARDPLGSRCVELEDAVRSANGAKKLILVLNKIDLVPKENVEAWLKHLRLELPTVAFKASTQEQRNHLTQSKVDYFVARAELLKSSHCLGADVLMKLLRNYCRETEMSINVGVVGFPNTGKSSIINSLKRSRVCDVGAVPGITRAMQGVQLDKHIKLLDSPGVVLSTSTSDVAAVLRNVVKLEAVQDPVPCVEAILKRCQKFQMMLHYNVPDYKDTVEFLTLLARRMGKLKKGGVPDVTRAARVLLQDWNSGKITYYTAPPEKTDAKDSSVHIEAKIVSGFAKEFDINEIAEDEAKMMKDLPAAGAQHMLVPGMSPLTAVLQEKDLDKEDDVVDEDDMGDGSDEDDEENADDEVMEDDSIDADELKGVSVVPSARKKPGLEKKAPTAQIDFRHRNLKERNSLKTVGGLITKKDKKILDRKTKKKKKKADALAGKLSDAMTSALSAL</sequence>
<dbReference type="Pfam" id="PF01926">
    <property type="entry name" value="MMR_HSR1"/>
    <property type="match status" value="1"/>
</dbReference>
<dbReference type="SUPFAM" id="SSF52540">
    <property type="entry name" value="P-loop containing nucleoside triphosphate hydrolases"/>
    <property type="match status" value="1"/>
</dbReference>
<feature type="region of interest" description="Disordered" evidence="5">
    <location>
        <begin position="1"/>
        <end position="53"/>
    </location>
</feature>
<dbReference type="RefSeq" id="XP_005106673.1">
    <property type="nucleotide sequence ID" value="XM_005106616.3"/>
</dbReference>
<evidence type="ECO:0000313" key="7">
    <source>
        <dbReference type="Proteomes" id="UP000694888"/>
    </source>
</evidence>
<name>A0ABM0K1P7_APLCA</name>
<evidence type="ECO:0000256" key="1">
    <source>
        <dbReference type="ARBA" id="ARBA00004123"/>
    </source>
</evidence>
<keyword evidence="3" id="KW-0342">GTP-binding</keyword>
<dbReference type="PRINTS" id="PR00326">
    <property type="entry name" value="GTP1OBG"/>
</dbReference>
<dbReference type="InterPro" id="IPR027417">
    <property type="entry name" value="P-loop_NTPase"/>
</dbReference>
<gene>
    <name evidence="8" type="primary">LOC101849080</name>
</gene>
<evidence type="ECO:0000313" key="8">
    <source>
        <dbReference type="RefSeq" id="XP_005106673.1"/>
    </source>
</evidence>
<dbReference type="PROSITE" id="PS51721">
    <property type="entry name" value="G_CP"/>
    <property type="match status" value="1"/>
</dbReference>
<comment type="subcellular location">
    <subcellularLocation>
        <location evidence="1">Nucleus</location>
    </subcellularLocation>
</comment>
<dbReference type="Gene3D" id="1.10.1580.10">
    <property type="match status" value="1"/>
</dbReference>
<evidence type="ECO:0000256" key="2">
    <source>
        <dbReference type="ARBA" id="ARBA00022741"/>
    </source>
</evidence>
<feature type="compositionally biased region" description="Basic and acidic residues" evidence="5">
    <location>
        <begin position="533"/>
        <end position="550"/>
    </location>
</feature>
<feature type="compositionally biased region" description="Basic residues" evidence="5">
    <location>
        <begin position="24"/>
        <end position="42"/>
    </location>
</feature>
<keyword evidence="2" id="KW-0547">Nucleotide-binding</keyword>
<dbReference type="InterPro" id="IPR030378">
    <property type="entry name" value="G_CP_dom"/>
</dbReference>
<keyword evidence="7" id="KW-1185">Reference proteome</keyword>
<feature type="compositionally biased region" description="Basic and acidic residues" evidence="5">
    <location>
        <begin position="100"/>
        <end position="113"/>
    </location>
</feature>